<reference evidence="7" key="1">
    <citation type="submission" date="2017-10" db="EMBL/GenBank/DDBJ databases">
        <title>Massilia psychrophilum sp. nov., a novel purple-pigmented bacterium isolated from Tianshan glacier, Xinjiang Municipality, China.</title>
        <authorList>
            <person name="Wang H."/>
        </authorList>
    </citation>
    <scope>NUCLEOTIDE SEQUENCE [LARGE SCALE GENOMIC DNA]</scope>
    <source>
        <strain evidence="7">B2</strain>
    </source>
</reference>
<sequence length="424" mass="45307">MIAALDEAKRRIQAEGRMGVVNLSSNFQMVNLPPDRMPLVAAFQKSVRALIAPDSATGYRGAVFVQSAGNRYRDACHYSFNDRLPSDGALVVGAIDSNGQPAQPLNGTGAFPPPDPKGAIEMGSNFGNCVDAWAPGKYVRSTWMNSYASTYVVSSGTSWAAPHVTALAARLIETTPTLRTPGEVENAIRARLVSGGALTQGTPLRVASIAGAAHKAKPSVEFKIGNQLSAANPPMLGVAPNPALTATSAFELRYDAVGAQSCDMRAYVDDNLVEQKLAGPSTFNWGRVTRAPGTHRWDVECRGANGETNSASASARVARGLEPLITFSIDGVAMPPHSSHMMQPTVPVTVCYQATNATRCTVEAQRRLPVEFFEVWYENKKAPAAMRFGPLNLVTGEYFWTVVCVNSYAPGTPESRAVQSINVM</sequence>
<dbReference type="Pfam" id="PF00082">
    <property type="entry name" value="Peptidase_S8"/>
    <property type="match status" value="1"/>
</dbReference>
<dbReference type="OrthoDB" id="9790784at2"/>
<keyword evidence="2" id="KW-0645">Protease</keyword>
<dbReference type="PROSITE" id="PS00138">
    <property type="entry name" value="SUBTILASE_SER"/>
    <property type="match status" value="1"/>
</dbReference>
<dbReference type="InterPro" id="IPR023828">
    <property type="entry name" value="Peptidase_S8_Ser-AS"/>
</dbReference>
<evidence type="ECO:0000259" key="6">
    <source>
        <dbReference type="Pfam" id="PF00082"/>
    </source>
</evidence>
<keyword evidence="8" id="KW-1185">Reference proteome</keyword>
<comment type="similarity">
    <text evidence="1 5">Belongs to the peptidase S8 family.</text>
</comment>
<organism evidence="7 8">
    <name type="scientific">Massilia violaceinigra</name>
    <dbReference type="NCBI Taxonomy" id="2045208"/>
    <lineage>
        <taxon>Bacteria</taxon>
        <taxon>Pseudomonadati</taxon>
        <taxon>Pseudomonadota</taxon>
        <taxon>Betaproteobacteria</taxon>
        <taxon>Burkholderiales</taxon>
        <taxon>Oxalobacteraceae</taxon>
        <taxon>Telluria group</taxon>
        <taxon>Massilia</taxon>
    </lineage>
</organism>
<dbReference type="EMBL" id="CP024608">
    <property type="protein sequence ID" value="ATQ78479.1"/>
    <property type="molecule type" value="Genomic_DNA"/>
</dbReference>
<evidence type="ECO:0000256" key="2">
    <source>
        <dbReference type="ARBA" id="ARBA00022670"/>
    </source>
</evidence>
<dbReference type="Gene3D" id="3.40.50.200">
    <property type="entry name" value="Peptidase S8/S53 domain"/>
    <property type="match status" value="1"/>
</dbReference>
<evidence type="ECO:0000313" key="8">
    <source>
        <dbReference type="Proteomes" id="UP000229897"/>
    </source>
</evidence>
<comment type="caution">
    <text evidence="5">Lacks conserved residue(s) required for the propagation of feature annotation.</text>
</comment>
<dbReference type="GO" id="GO:0005615">
    <property type="term" value="C:extracellular space"/>
    <property type="evidence" value="ECO:0007669"/>
    <property type="project" value="TreeGrafter"/>
</dbReference>
<dbReference type="InterPro" id="IPR050131">
    <property type="entry name" value="Peptidase_S8_subtilisin-like"/>
</dbReference>
<evidence type="ECO:0000313" key="7">
    <source>
        <dbReference type="EMBL" id="ATQ78479.1"/>
    </source>
</evidence>
<dbReference type="InterPro" id="IPR000209">
    <property type="entry name" value="Peptidase_S8/S53_dom"/>
</dbReference>
<dbReference type="AlphaFoldDB" id="A0A2D2DU22"/>
<dbReference type="SUPFAM" id="SSF52743">
    <property type="entry name" value="Subtilisin-like"/>
    <property type="match status" value="1"/>
</dbReference>
<dbReference type="GO" id="GO:0004252">
    <property type="term" value="F:serine-type endopeptidase activity"/>
    <property type="evidence" value="ECO:0007669"/>
    <property type="project" value="InterPro"/>
</dbReference>
<accession>A0A2D2DU22</accession>
<gene>
    <name evidence="7" type="ORF">CR152_31160</name>
</gene>
<evidence type="ECO:0000256" key="5">
    <source>
        <dbReference type="PROSITE-ProRule" id="PRU01240"/>
    </source>
</evidence>
<evidence type="ECO:0000256" key="3">
    <source>
        <dbReference type="ARBA" id="ARBA00022801"/>
    </source>
</evidence>
<dbReference type="GO" id="GO:0006508">
    <property type="term" value="P:proteolysis"/>
    <property type="evidence" value="ECO:0007669"/>
    <property type="project" value="UniProtKB-KW"/>
</dbReference>
<evidence type="ECO:0000256" key="1">
    <source>
        <dbReference type="ARBA" id="ARBA00011073"/>
    </source>
</evidence>
<proteinExistence type="inferred from homology"/>
<name>A0A2D2DU22_9BURK</name>
<keyword evidence="4" id="KW-0720">Serine protease</keyword>
<dbReference type="RefSeq" id="WP_099881546.1">
    <property type="nucleotide sequence ID" value="NZ_CP024608.1"/>
</dbReference>
<protein>
    <recommendedName>
        <fullName evidence="6">Peptidase S8/S53 domain-containing protein</fullName>
    </recommendedName>
</protein>
<dbReference type="PROSITE" id="PS51892">
    <property type="entry name" value="SUBTILASE"/>
    <property type="match status" value="1"/>
</dbReference>
<dbReference type="PANTHER" id="PTHR43806:SF11">
    <property type="entry name" value="CEREVISIN-RELATED"/>
    <property type="match status" value="1"/>
</dbReference>
<feature type="domain" description="Peptidase S8/S53" evidence="6">
    <location>
        <begin position="15"/>
        <end position="188"/>
    </location>
</feature>
<keyword evidence="3" id="KW-0378">Hydrolase</keyword>
<dbReference type="InterPro" id="IPR036852">
    <property type="entry name" value="Peptidase_S8/S53_dom_sf"/>
</dbReference>
<dbReference type="Proteomes" id="UP000229897">
    <property type="component" value="Chromosome"/>
</dbReference>
<evidence type="ECO:0000256" key="4">
    <source>
        <dbReference type="ARBA" id="ARBA00022825"/>
    </source>
</evidence>
<dbReference type="KEGG" id="mass:CR152_31160"/>
<dbReference type="PANTHER" id="PTHR43806">
    <property type="entry name" value="PEPTIDASE S8"/>
    <property type="match status" value="1"/>
</dbReference>